<dbReference type="InterPro" id="IPR014043">
    <property type="entry name" value="Acyl_transferase_dom"/>
</dbReference>
<evidence type="ECO:0000256" key="3">
    <source>
        <dbReference type="ARBA" id="ARBA00023315"/>
    </source>
</evidence>
<evidence type="ECO:0000256" key="1">
    <source>
        <dbReference type="ARBA" id="ARBA00013258"/>
    </source>
</evidence>
<reference evidence="6 7" key="1">
    <citation type="submission" date="2023-10" db="EMBL/GenBank/DDBJ databases">
        <title>Xenorhabdus taiwanensis sp. nov., a symbiotic bacterium associated with the entomopathogenic nematode Steinernema taiwanensis.</title>
        <authorList>
            <person name="Tseng C.T."/>
            <person name="Shu H.Y."/>
            <person name="Chen M.H."/>
            <person name="Fang Y.J."/>
            <person name="Wu T.L."/>
            <person name="Lin Y.C."/>
            <person name="Huang C.J."/>
        </authorList>
    </citation>
    <scope>NUCLEOTIDE SEQUENCE [LARGE SCALE GENOMIC DNA]</scope>
    <source>
        <strain evidence="6 7">TCT-1</strain>
    </source>
</reference>
<gene>
    <name evidence="6" type="ORF">TCT1_17570</name>
</gene>
<keyword evidence="2" id="KW-0808">Transferase</keyword>
<proteinExistence type="predicted"/>
<evidence type="ECO:0000313" key="6">
    <source>
        <dbReference type="EMBL" id="BET96836.1"/>
    </source>
</evidence>
<evidence type="ECO:0000313" key="7">
    <source>
        <dbReference type="Proteomes" id="UP001529514"/>
    </source>
</evidence>
<dbReference type="InterPro" id="IPR001227">
    <property type="entry name" value="Ac_transferase_dom_sf"/>
</dbReference>
<dbReference type="Pfam" id="PF00698">
    <property type="entry name" value="Acyl_transf_1"/>
    <property type="match status" value="1"/>
</dbReference>
<evidence type="ECO:0000256" key="2">
    <source>
        <dbReference type="ARBA" id="ARBA00022679"/>
    </source>
</evidence>
<accession>A0ABN7C3C4</accession>
<dbReference type="RefSeq" id="WP_374050607.1">
    <property type="nucleotide sequence ID" value="NZ_AP028978.1"/>
</dbReference>
<comment type="catalytic activity">
    <reaction evidence="4">
        <text>holo-[ACP] + malonyl-CoA = malonyl-[ACP] + CoA</text>
        <dbReference type="Rhea" id="RHEA:41792"/>
        <dbReference type="Rhea" id="RHEA-COMP:9623"/>
        <dbReference type="Rhea" id="RHEA-COMP:9685"/>
        <dbReference type="ChEBI" id="CHEBI:57287"/>
        <dbReference type="ChEBI" id="CHEBI:57384"/>
        <dbReference type="ChEBI" id="CHEBI:64479"/>
        <dbReference type="ChEBI" id="CHEBI:78449"/>
        <dbReference type="EC" id="2.3.1.39"/>
    </reaction>
</comment>
<dbReference type="PANTHER" id="PTHR42681">
    <property type="entry name" value="MALONYL-COA-ACYL CARRIER PROTEIN TRANSACYLASE, MITOCHONDRIAL"/>
    <property type="match status" value="1"/>
</dbReference>
<keyword evidence="3" id="KW-0012">Acyltransferase</keyword>
<dbReference type="InterPro" id="IPR050858">
    <property type="entry name" value="Mal-CoA-ACP_Trans/PKS_FabD"/>
</dbReference>
<dbReference type="EMBL" id="AP028978">
    <property type="protein sequence ID" value="BET96836.1"/>
    <property type="molecule type" value="Genomic_DNA"/>
</dbReference>
<evidence type="ECO:0000256" key="4">
    <source>
        <dbReference type="ARBA" id="ARBA00048462"/>
    </source>
</evidence>
<dbReference type="Gene3D" id="3.30.70.250">
    <property type="entry name" value="Malonyl-CoA ACP transacylase, ACP-binding"/>
    <property type="match status" value="1"/>
</dbReference>
<dbReference type="InterPro" id="IPR016035">
    <property type="entry name" value="Acyl_Trfase/lysoPLipase"/>
</dbReference>
<sequence length="421" mass="47188">MRISLDSAKTVFLFPGVGAQQPDMFAEFKTYPEYRACLGEVSELSQVDLFEVIHGNRRDTLKQVRIAQLALTATTVAIAGILRRYCGLVPEFMMGHSLGQYPALCAAGYLDLATLTKLVHLRSEVVEACARHYQQGDMCWVLHIPVEVVVQEADKARLDEGITIYVSAIDAFDQVTISGEMADIRRFAPRMETLGGLLFPLKIGGPFHSPLMTEAKEKLDALLDFLPPSGQQNPLFSRVVCNVRGTELAAADLKTSILQHLISPVQWLPSLQYMAQNGVTRYLEISPKNVLGYLTERSELPMRPLWASGEMFTAVQALGSKESRLEQFVRYCCFHLYSTKLPAMTDPATIEQLSRIRLEARQIVKNGNIKMEECHFLCQYTQQWLAAVLEVNREVNREANSHRSADTETAKLQALFDAVRS</sequence>
<dbReference type="EC" id="2.3.1.39" evidence="1"/>
<dbReference type="PANTHER" id="PTHR42681:SF1">
    <property type="entry name" value="MALONYL-COA-ACYL CARRIER PROTEIN TRANSACYLASE, MITOCHONDRIAL"/>
    <property type="match status" value="1"/>
</dbReference>
<organism evidence="6 7">
    <name type="scientific">Xenorhabdus taiwanensis</name>
    <dbReference type="NCBI Taxonomy" id="3085177"/>
    <lineage>
        <taxon>Bacteria</taxon>
        <taxon>Pseudomonadati</taxon>
        <taxon>Pseudomonadota</taxon>
        <taxon>Gammaproteobacteria</taxon>
        <taxon>Enterobacterales</taxon>
        <taxon>Morganellaceae</taxon>
        <taxon>Xenorhabdus</taxon>
    </lineage>
</organism>
<dbReference type="SUPFAM" id="SSF52151">
    <property type="entry name" value="FabD/lysophospholipase-like"/>
    <property type="match status" value="1"/>
</dbReference>
<feature type="domain" description="Malonyl-CoA:ACP transacylase (MAT)" evidence="5">
    <location>
        <begin position="13"/>
        <end position="322"/>
    </location>
</feature>
<dbReference type="Proteomes" id="UP001529514">
    <property type="component" value="Chromosome"/>
</dbReference>
<dbReference type="SMART" id="SM00827">
    <property type="entry name" value="PKS_AT"/>
    <property type="match status" value="1"/>
</dbReference>
<name>A0ABN7C3C4_9GAMM</name>
<protein>
    <recommendedName>
        <fullName evidence="1">[acyl-carrier-protein] S-malonyltransferase</fullName>
        <ecNumber evidence="1">2.3.1.39</ecNumber>
    </recommendedName>
</protein>
<evidence type="ECO:0000259" key="5">
    <source>
        <dbReference type="SMART" id="SM00827"/>
    </source>
</evidence>
<dbReference type="Gene3D" id="3.40.366.10">
    <property type="entry name" value="Malonyl-Coenzyme A Acyl Carrier Protein, domain 2"/>
    <property type="match status" value="1"/>
</dbReference>
<keyword evidence="7" id="KW-1185">Reference proteome</keyword>